<dbReference type="GO" id="GO:0016020">
    <property type="term" value="C:membrane"/>
    <property type="evidence" value="ECO:0007669"/>
    <property type="project" value="InterPro"/>
</dbReference>
<feature type="chain" id="PRO_5008680732" description="Porin domain-containing protein" evidence="1">
    <location>
        <begin position="24"/>
        <end position="376"/>
    </location>
</feature>
<name>A0A1C3RGF8_9PROT</name>
<evidence type="ECO:0000256" key="1">
    <source>
        <dbReference type="SAM" id="SignalP"/>
    </source>
</evidence>
<dbReference type="SUPFAM" id="SSF56935">
    <property type="entry name" value="Porins"/>
    <property type="match status" value="1"/>
</dbReference>
<dbReference type="RefSeq" id="WP_126465105.1">
    <property type="nucleotide sequence ID" value="NZ_FLYE01000012.1"/>
</dbReference>
<keyword evidence="4" id="KW-1185">Reference proteome</keyword>
<accession>A0A1C3RGF8</accession>
<dbReference type="Proteomes" id="UP000231658">
    <property type="component" value="Unassembled WGS sequence"/>
</dbReference>
<dbReference type="Pfam" id="PF13609">
    <property type="entry name" value="Porin_4"/>
    <property type="match status" value="1"/>
</dbReference>
<gene>
    <name evidence="3" type="ORF">MTBPR1_20218</name>
</gene>
<evidence type="ECO:0000313" key="4">
    <source>
        <dbReference type="Proteomes" id="UP000231658"/>
    </source>
</evidence>
<dbReference type="AlphaFoldDB" id="A0A1C3RGF8"/>
<dbReference type="InterPro" id="IPR023614">
    <property type="entry name" value="Porin_dom_sf"/>
</dbReference>
<organism evidence="3 4">
    <name type="scientific">Candidatus Terasakiella magnetica</name>
    <dbReference type="NCBI Taxonomy" id="1867952"/>
    <lineage>
        <taxon>Bacteria</taxon>
        <taxon>Pseudomonadati</taxon>
        <taxon>Pseudomonadota</taxon>
        <taxon>Alphaproteobacteria</taxon>
        <taxon>Rhodospirillales</taxon>
        <taxon>Terasakiellaceae</taxon>
        <taxon>Terasakiella</taxon>
    </lineage>
</organism>
<dbReference type="EMBL" id="FLYE01000012">
    <property type="protein sequence ID" value="SCA56370.1"/>
    <property type="molecule type" value="Genomic_DNA"/>
</dbReference>
<proteinExistence type="predicted"/>
<protein>
    <recommendedName>
        <fullName evidence="2">Porin domain-containing protein</fullName>
    </recommendedName>
</protein>
<keyword evidence="1" id="KW-0732">Signal</keyword>
<sequence>MIKLLLGTAALSVMSLISVGANAADPIKLSFSGFMEQWVGYSDNEGDNGAANYSEVGTFSDVELFMKGSTRLDNGLTVGVNFEIERSGGADGVSDESYVSVTSDALGTLKVGSTMGVSYGLSNHHWDVGALMDDGVHQLFAVNALGDEIDTTHNTSDGHKVIYLSPNLGGVQAGFSYGLINETNVGSVDTLDTNNDLQYNAGIVYSADYDGLSVNVDVNYELIEDGGLTGGGVASTTAGSETDGTDQVKNEESWRAGFTVAQQGLTVSASYLETDNKGTVTGKDSTAWEAGVTYKTGPYGFSVGYFNRATEDSGLSTALEDTTDMYLVSASYNLGPGVTLAGSIVTIETDDASDSSPNQTDEGSNWALITGLKVHF</sequence>
<reference evidence="3 4" key="1">
    <citation type="submission" date="2016-07" db="EMBL/GenBank/DDBJ databases">
        <authorList>
            <person name="Lefevre C.T."/>
        </authorList>
    </citation>
    <scope>NUCLEOTIDE SEQUENCE [LARGE SCALE GENOMIC DNA]</scope>
    <source>
        <strain evidence="3">PR1</strain>
    </source>
</reference>
<feature type="signal peptide" evidence="1">
    <location>
        <begin position="1"/>
        <end position="23"/>
    </location>
</feature>
<feature type="domain" description="Porin" evidence="2">
    <location>
        <begin position="10"/>
        <end position="351"/>
    </location>
</feature>
<dbReference type="GO" id="GO:0015288">
    <property type="term" value="F:porin activity"/>
    <property type="evidence" value="ECO:0007669"/>
    <property type="project" value="InterPro"/>
</dbReference>
<evidence type="ECO:0000259" key="2">
    <source>
        <dbReference type="Pfam" id="PF13609"/>
    </source>
</evidence>
<dbReference type="OrthoDB" id="6758483at2"/>
<evidence type="ECO:0000313" key="3">
    <source>
        <dbReference type="EMBL" id="SCA56370.1"/>
    </source>
</evidence>
<dbReference type="STRING" id="1867952.MTBPR1_20218"/>
<dbReference type="Gene3D" id="2.40.160.10">
    <property type="entry name" value="Porin"/>
    <property type="match status" value="1"/>
</dbReference>
<dbReference type="InterPro" id="IPR033900">
    <property type="entry name" value="Gram_neg_porin_domain"/>
</dbReference>